<reference evidence="5" key="1">
    <citation type="submission" date="2019-09" db="EMBL/GenBank/DDBJ databases">
        <authorList>
            <person name="Jung D.-H."/>
        </authorList>
    </citation>
    <scope>NUCLEOTIDE SEQUENCE [LARGE SCALE GENOMIC DNA]</scope>
    <source>
        <strain evidence="5">JA-25</strain>
    </source>
</reference>
<feature type="signal peptide" evidence="2">
    <location>
        <begin position="1"/>
        <end position="19"/>
    </location>
</feature>
<feature type="region of interest" description="Disordered" evidence="1">
    <location>
        <begin position="24"/>
        <end position="56"/>
    </location>
</feature>
<comment type="caution">
    <text evidence="4">The sequence shown here is derived from an EMBL/GenBank/DDBJ whole genome shotgun (WGS) entry which is preliminary data.</text>
</comment>
<dbReference type="RefSeq" id="WP_085414571.1">
    <property type="nucleotide sequence ID" value="NZ_WAEL01000001.1"/>
</dbReference>
<feature type="compositionally biased region" description="Basic and acidic residues" evidence="1">
    <location>
        <begin position="110"/>
        <end position="130"/>
    </location>
</feature>
<keyword evidence="5" id="KW-1185">Reference proteome</keyword>
<evidence type="ECO:0000313" key="4">
    <source>
        <dbReference type="EMBL" id="NID09332.1"/>
    </source>
</evidence>
<dbReference type="EMBL" id="WAEL01000001">
    <property type="protein sequence ID" value="NID09332.1"/>
    <property type="molecule type" value="Genomic_DNA"/>
</dbReference>
<evidence type="ECO:0000259" key="3">
    <source>
        <dbReference type="Pfam" id="PF13568"/>
    </source>
</evidence>
<name>A0ABX0QED0_9BACT</name>
<feature type="chain" id="PRO_5046521516" evidence="2">
    <location>
        <begin position="20"/>
        <end position="324"/>
    </location>
</feature>
<organism evidence="4 5">
    <name type="scientific">Fibrivirga algicola</name>
    <dbReference type="NCBI Taxonomy" id="2950420"/>
    <lineage>
        <taxon>Bacteria</taxon>
        <taxon>Pseudomonadati</taxon>
        <taxon>Bacteroidota</taxon>
        <taxon>Cytophagia</taxon>
        <taxon>Cytophagales</taxon>
        <taxon>Spirosomataceae</taxon>
        <taxon>Fibrivirga</taxon>
    </lineage>
</organism>
<feature type="region of interest" description="Disordered" evidence="1">
    <location>
        <begin position="98"/>
        <end position="133"/>
    </location>
</feature>
<dbReference type="Proteomes" id="UP000606008">
    <property type="component" value="Unassembled WGS sequence"/>
</dbReference>
<gene>
    <name evidence="4" type="ORF">F7231_04055</name>
</gene>
<feature type="compositionally biased region" description="Low complexity" evidence="1">
    <location>
        <begin position="30"/>
        <end position="56"/>
    </location>
</feature>
<evidence type="ECO:0000313" key="5">
    <source>
        <dbReference type="Proteomes" id="UP000606008"/>
    </source>
</evidence>
<feature type="domain" description="Outer membrane protein beta-barrel" evidence="3">
    <location>
        <begin position="140"/>
        <end position="295"/>
    </location>
</feature>
<evidence type="ECO:0000256" key="2">
    <source>
        <dbReference type="SAM" id="SignalP"/>
    </source>
</evidence>
<sequence>MKSFLAFFFLCFCLSVATAQTTTKKKTTTAKKSVTTKSTATPAKTPTSTTTAAKKTATTKPVAVTTGPSASTLTFPSTEPENAAAMDAAQKQQMYDELHGVKNRPNTPDTGRKGRRSPDEMATRADRRAVESTGTEARTYIGVRAGGNYSTYLEKLRVANGTGGFIDLTPDPMFGFHAGVVFQFGNGAVAFQPEINFQQDYYKVVTLTSTSRITTTESLNSLVVPLLAKFQFGQQGNTRFFVNVGPYGAYSLESRPSNSETVIGYGGALGLGVGIPAGSGKITVEARGYYSLGSTATGSEFGNVPGKPILGQLSLGYLFPLGSR</sequence>
<dbReference type="Pfam" id="PF13568">
    <property type="entry name" value="OMP_b-brl_2"/>
    <property type="match status" value="1"/>
</dbReference>
<protein>
    <submittedName>
        <fullName evidence="4">PorT family protein</fullName>
    </submittedName>
</protein>
<evidence type="ECO:0000256" key="1">
    <source>
        <dbReference type="SAM" id="MobiDB-lite"/>
    </source>
</evidence>
<dbReference type="InterPro" id="IPR025665">
    <property type="entry name" value="Beta-barrel_OMP_2"/>
</dbReference>
<reference evidence="5" key="2">
    <citation type="submission" date="2023-07" db="EMBL/GenBank/DDBJ databases">
        <authorList>
            <person name="Jung D.-H."/>
        </authorList>
    </citation>
    <scope>NUCLEOTIDE SEQUENCE [LARGE SCALE GENOMIC DNA]</scope>
    <source>
        <strain evidence="5">JA-25</strain>
    </source>
</reference>
<keyword evidence="2" id="KW-0732">Signal</keyword>
<accession>A0ABX0QED0</accession>
<proteinExistence type="predicted"/>